<dbReference type="PANTHER" id="PTHR21228">
    <property type="entry name" value="FAST LEU-RICH DOMAIN-CONTAINING"/>
    <property type="match status" value="1"/>
</dbReference>
<dbReference type="InterPro" id="IPR050870">
    <property type="entry name" value="FAST_kinase"/>
</dbReference>
<sequence>MLMFWVRPMKHYNKEKKKKKKASTCLQTYLQPLFILPYQEFANCSEPKRNDDDEPYLPVLTPCFWQQGNTYSVSSSRHLSSSKNTLLDLAFNKSPENKGQIRRQPIPPDVRFDTRAFLKCRPEYSYMSLDFTQRPQPTSFDKAWELLQRVTVLKGALKPSDVSSILWELSCVDSDKTALVRSDLRFVMLLRYSIENLQLYSLSQLLDVLQAFVWLDMPSVHSVLSLFESELSRRVDQMTFHQLLFVADLWRCIGKQVPQFLKKFYASLPLFVGQIRTPELVQLLYIIGEGRHCPKNLIQLVEQLLMRHLHELQPEEIGTVCLGLFKSQTLLSEGAVMRILDRAHIFVKDMSDFGLVNVMKYLRFCHLYHKEWLKAMGTEVPKRAHRMGVQGLMHVALACSALHYCNDKILVGIAERVQLLVPHCRSKDSCKLLWAFGTLGFPPVKSPSLYPSLTEGLRQRKAEFYRYPEHLLTGLLGLAFVSTFPEDLISLALSPEFVNLALKSTQLDLKKDLYTLNGAVELELPTWTGPQLSSELKKDVANMLWNFAESDVCQKQEVVEAYACLKDLLGGAEFVCKRMIMPHTRSIDLEVHLDSNGKPIPVTPPCNTAPEKMSSKSDSLYNWDKMNVGVTLTDDLVGQLLNTKTKKLPRETAKPTLVHKVDPDEGEKMFDTGLFLTNEITEMLTKSSVRKENNGPVKLAIQVCHRNHFCYHSISCWDFTP</sequence>
<dbReference type="GO" id="GO:0000963">
    <property type="term" value="P:mitochondrial RNA processing"/>
    <property type="evidence" value="ECO:0007669"/>
    <property type="project" value="TreeGrafter"/>
</dbReference>
<accession>A0AAW0MQY0</accession>
<protein>
    <recommendedName>
        <fullName evidence="5">FAST kinase domains 5</fullName>
    </recommendedName>
</protein>
<keyword evidence="4" id="KW-1185">Reference proteome</keyword>
<proteinExistence type="predicted"/>
<dbReference type="GO" id="GO:0044528">
    <property type="term" value="P:regulation of mitochondrial mRNA stability"/>
    <property type="evidence" value="ECO:0007669"/>
    <property type="project" value="InterPro"/>
</dbReference>
<dbReference type="EMBL" id="JBBPFD010000021">
    <property type="protein sequence ID" value="KAK7882510.1"/>
    <property type="molecule type" value="Genomic_DNA"/>
</dbReference>
<reference evidence="4" key="1">
    <citation type="submission" date="2024-04" db="EMBL/GenBank/DDBJ databases">
        <title>Salinicola lusitanus LLJ914,a marine bacterium isolated from the Okinawa Trough.</title>
        <authorList>
            <person name="Li J."/>
        </authorList>
    </citation>
    <scope>NUCLEOTIDE SEQUENCE [LARGE SCALE GENOMIC DNA]</scope>
</reference>
<name>A0AAW0MQY0_9GOBI</name>
<feature type="domain" description="FAST kinase-like protein subdomain 2" evidence="2">
    <location>
        <begin position="510"/>
        <end position="601"/>
    </location>
</feature>
<dbReference type="Proteomes" id="UP001460270">
    <property type="component" value="Unassembled WGS sequence"/>
</dbReference>
<evidence type="ECO:0000313" key="3">
    <source>
        <dbReference type="EMBL" id="KAK7882510.1"/>
    </source>
</evidence>
<organism evidence="3 4">
    <name type="scientific">Mugilogobius chulae</name>
    <name type="common">yellowstripe goby</name>
    <dbReference type="NCBI Taxonomy" id="88201"/>
    <lineage>
        <taxon>Eukaryota</taxon>
        <taxon>Metazoa</taxon>
        <taxon>Chordata</taxon>
        <taxon>Craniata</taxon>
        <taxon>Vertebrata</taxon>
        <taxon>Euteleostomi</taxon>
        <taxon>Actinopterygii</taxon>
        <taxon>Neopterygii</taxon>
        <taxon>Teleostei</taxon>
        <taxon>Neoteleostei</taxon>
        <taxon>Acanthomorphata</taxon>
        <taxon>Gobiaria</taxon>
        <taxon>Gobiiformes</taxon>
        <taxon>Gobioidei</taxon>
        <taxon>Gobiidae</taxon>
        <taxon>Gobionellinae</taxon>
        <taxon>Mugilogobius</taxon>
    </lineage>
</organism>
<dbReference type="Pfam" id="PF08368">
    <property type="entry name" value="FAST_2"/>
    <property type="match status" value="1"/>
</dbReference>
<dbReference type="InterPro" id="IPR013579">
    <property type="entry name" value="FAST_2"/>
</dbReference>
<dbReference type="GO" id="GO:0003723">
    <property type="term" value="F:RNA binding"/>
    <property type="evidence" value="ECO:0007669"/>
    <property type="project" value="TreeGrafter"/>
</dbReference>
<dbReference type="Pfam" id="PF06743">
    <property type="entry name" value="FAST_1"/>
    <property type="match status" value="1"/>
</dbReference>
<gene>
    <name evidence="3" type="ORF">WMY93_028684</name>
</gene>
<evidence type="ECO:0008006" key="5">
    <source>
        <dbReference type="Google" id="ProtNLM"/>
    </source>
</evidence>
<dbReference type="GO" id="GO:0035770">
    <property type="term" value="C:ribonucleoprotein granule"/>
    <property type="evidence" value="ECO:0007669"/>
    <property type="project" value="TreeGrafter"/>
</dbReference>
<evidence type="ECO:0000313" key="4">
    <source>
        <dbReference type="Proteomes" id="UP001460270"/>
    </source>
</evidence>
<feature type="domain" description="FAST kinase leucine-rich" evidence="1">
    <location>
        <begin position="430"/>
        <end position="499"/>
    </location>
</feature>
<evidence type="ECO:0000259" key="2">
    <source>
        <dbReference type="Pfam" id="PF08368"/>
    </source>
</evidence>
<evidence type="ECO:0000259" key="1">
    <source>
        <dbReference type="Pfam" id="PF06743"/>
    </source>
</evidence>
<dbReference type="AlphaFoldDB" id="A0AAW0MQY0"/>
<dbReference type="GO" id="GO:0005759">
    <property type="term" value="C:mitochondrial matrix"/>
    <property type="evidence" value="ECO:0007669"/>
    <property type="project" value="TreeGrafter"/>
</dbReference>
<dbReference type="PANTHER" id="PTHR21228:SF70">
    <property type="entry name" value="FAST KINASE DOMAIN-CONTAINING PROTEIN 5, MITOCHONDRIAL"/>
    <property type="match status" value="1"/>
</dbReference>
<dbReference type="InterPro" id="IPR010622">
    <property type="entry name" value="FAST_Leu-rich"/>
</dbReference>
<comment type="caution">
    <text evidence="3">The sequence shown here is derived from an EMBL/GenBank/DDBJ whole genome shotgun (WGS) entry which is preliminary data.</text>
</comment>